<evidence type="ECO:0000256" key="5">
    <source>
        <dbReference type="ARBA" id="ARBA00049303"/>
    </source>
</evidence>
<dbReference type="Gene3D" id="3.40.50.150">
    <property type="entry name" value="Vaccinia Virus protein VP39"/>
    <property type="match status" value="1"/>
</dbReference>
<feature type="region of interest" description="Disordered" evidence="7">
    <location>
        <begin position="35"/>
        <end position="74"/>
    </location>
</feature>
<dbReference type="GO" id="GO:0032259">
    <property type="term" value="P:methylation"/>
    <property type="evidence" value="ECO:0007669"/>
    <property type="project" value="UniProtKB-KW"/>
</dbReference>
<dbReference type="PANTHER" id="PTHR11006:SF73">
    <property type="entry name" value="PROTEIN ARGININE N-METHYLTRANSFERASE 6"/>
    <property type="match status" value="1"/>
</dbReference>
<keyword evidence="3 6" id="KW-0808">Transferase</keyword>
<evidence type="ECO:0000313" key="11">
    <source>
        <dbReference type="Proteomes" id="UP000076078"/>
    </source>
</evidence>
<dbReference type="InterPro" id="IPR055135">
    <property type="entry name" value="PRMT_dom"/>
</dbReference>
<keyword evidence="11" id="KW-1185">Reference proteome</keyword>
<sequence>MDEQPFNSKVMKEELLNLVNEEVLKTKMEIVNALKNNINEDSTDGTKPKPTEDKSTVNNIKIEDLPPPPPPPRINDEYHQNKSTAAAEFNTNDEFNWNHNEWGSNNEAKPFYDYNHPGKPIDTYEDEEYFNSYAKISIHHEMVMDKRRTAAYYHAIMNSKDTFKDKVVLDVGCGTGLLSCFAAKAGAKKVYAVEASDMYYYAEMIVNHNQLADKIQLIKGKLEEITFPEYVDIVISEWMGSFLIFESMLESVIYARDYLLKSDGLLFPSKASIYMAPVRLDDYFNHKVNCWENVFGLDMSPLIPLAKDDATEKSIRNYYVEKSSSVLDKPVTLRYLDLHTITISDLSKTMESYKFKIPVGNFHGYATWFSVYFEHLDKEENQNDSESFKQYIINVDGELELKKSEISPFNLSPNSFTLTSNTLELSTAPGDGDTHWKQVLFLFDSVKVVDKPDTQSNATVRVIQHGDYRRHWWIELFSSTLSTPSHNFYQKYLI</sequence>
<dbReference type="InterPro" id="IPR025799">
    <property type="entry name" value="Arg_MeTrfase"/>
</dbReference>
<gene>
    <name evidence="10" type="ORF">DLAC_06251</name>
</gene>
<protein>
    <recommendedName>
        <fullName evidence="1">type I protein arginine methyltransferase</fullName>
        <ecNumber evidence="1">2.1.1.319</ecNumber>
    </recommendedName>
</protein>
<dbReference type="GO" id="GO:0042054">
    <property type="term" value="F:histone methyltransferase activity"/>
    <property type="evidence" value="ECO:0007669"/>
    <property type="project" value="TreeGrafter"/>
</dbReference>
<evidence type="ECO:0000256" key="3">
    <source>
        <dbReference type="ARBA" id="ARBA00022679"/>
    </source>
</evidence>
<dbReference type="EMBL" id="LODT01000028">
    <property type="protein sequence ID" value="KYQ93545.1"/>
    <property type="molecule type" value="Genomic_DNA"/>
</dbReference>
<evidence type="ECO:0000256" key="4">
    <source>
        <dbReference type="ARBA" id="ARBA00022691"/>
    </source>
</evidence>
<dbReference type="SUPFAM" id="SSF53335">
    <property type="entry name" value="S-adenosyl-L-methionine-dependent methyltransferases"/>
    <property type="match status" value="1"/>
</dbReference>
<feature type="domain" description="Methyltransferase" evidence="8">
    <location>
        <begin position="168"/>
        <end position="239"/>
    </location>
</feature>
<dbReference type="Pfam" id="PF13649">
    <property type="entry name" value="Methyltransf_25"/>
    <property type="match status" value="1"/>
</dbReference>
<evidence type="ECO:0000256" key="6">
    <source>
        <dbReference type="PROSITE-ProRule" id="PRU01015"/>
    </source>
</evidence>
<proteinExistence type="predicted"/>
<reference evidence="10 11" key="1">
    <citation type="submission" date="2015-12" db="EMBL/GenBank/DDBJ databases">
        <title>Dictyostelia acquired genes for synthesis and detection of signals that induce cell-type specialization by lateral gene transfer from prokaryotes.</title>
        <authorList>
            <person name="Gloeckner G."/>
            <person name="Schaap P."/>
        </authorList>
    </citation>
    <scope>NUCLEOTIDE SEQUENCE [LARGE SCALE GENOMIC DNA]</scope>
    <source>
        <strain evidence="10 11">TK</strain>
    </source>
</reference>
<dbReference type="Gene3D" id="2.70.160.11">
    <property type="entry name" value="Hnrnp arginine n-methyltransferase1"/>
    <property type="match status" value="1"/>
</dbReference>
<organism evidence="10 11">
    <name type="scientific">Tieghemostelium lacteum</name>
    <name type="common">Slime mold</name>
    <name type="synonym">Dictyostelium lacteum</name>
    <dbReference type="NCBI Taxonomy" id="361077"/>
    <lineage>
        <taxon>Eukaryota</taxon>
        <taxon>Amoebozoa</taxon>
        <taxon>Evosea</taxon>
        <taxon>Eumycetozoa</taxon>
        <taxon>Dictyostelia</taxon>
        <taxon>Dictyosteliales</taxon>
        <taxon>Raperosteliaceae</taxon>
        <taxon>Tieghemostelium</taxon>
    </lineage>
</organism>
<dbReference type="InterPro" id="IPR029063">
    <property type="entry name" value="SAM-dependent_MTases_sf"/>
</dbReference>
<dbReference type="STRING" id="361077.A0A151ZI04"/>
<evidence type="ECO:0000259" key="8">
    <source>
        <dbReference type="Pfam" id="PF13649"/>
    </source>
</evidence>
<keyword evidence="2 6" id="KW-0489">Methyltransferase</keyword>
<dbReference type="InterPro" id="IPR041698">
    <property type="entry name" value="Methyltransf_25"/>
</dbReference>
<accession>A0A151ZI04</accession>
<dbReference type="EC" id="2.1.1.319" evidence="1"/>
<evidence type="ECO:0000256" key="2">
    <source>
        <dbReference type="ARBA" id="ARBA00022603"/>
    </source>
</evidence>
<evidence type="ECO:0000259" key="9">
    <source>
        <dbReference type="Pfam" id="PF22528"/>
    </source>
</evidence>
<dbReference type="InParanoid" id="A0A151ZI04"/>
<dbReference type="Pfam" id="PF22528">
    <property type="entry name" value="PRMT_C"/>
    <property type="match status" value="1"/>
</dbReference>
<evidence type="ECO:0000256" key="7">
    <source>
        <dbReference type="SAM" id="MobiDB-lite"/>
    </source>
</evidence>
<dbReference type="AlphaFoldDB" id="A0A151ZI04"/>
<comment type="caution">
    <text evidence="10">The sequence shown here is derived from an EMBL/GenBank/DDBJ whole genome shotgun (WGS) entry which is preliminary data.</text>
</comment>
<dbReference type="OMA" id="AAYYHAI"/>
<feature type="domain" description="Protein arginine N-methyltransferase" evidence="9">
    <location>
        <begin position="270"/>
        <end position="378"/>
    </location>
</feature>
<dbReference type="FunFam" id="3.40.50.150:FF:000003">
    <property type="entry name" value="Blast:Protein arginine N-methyltransferase 1"/>
    <property type="match status" value="1"/>
</dbReference>
<evidence type="ECO:0000256" key="1">
    <source>
        <dbReference type="ARBA" id="ARBA00011925"/>
    </source>
</evidence>
<dbReference type="PANTHER" id="PTHR11006">
    <property type="entry name" value="PROTEIN ARGININE N-METHYLTRANSFERASE"/>
    <property type="match status" value="1"/>
</dbReference>
<name>A0A151ZI04_TIELA</name>
<comment type="catalytic activity">
    <reaction evidence="5">
        <text>L-arginyl-[protein] + S-adenosyl-L-methionine = N(omega)-methyl-L-arginyl-[protein] + S-adenosyl-L-homocysteine + H(+)</text>
        <dbReference type="Rhea" id="RHEA:48100"/>
        <dbReference type="Rhea" id="RHEA-COMP:10532"/>
        <dbReference type="Rhea" id="RHEA-COMP:11990"/>
        <dbReference type="ChEBI" id="CHEBI:15378"/>
        <dbReference type="ChEBI" id="CHEBI:29965"/>
        <dbReference type="ChEBI" id="CHEBI:57856"/>
        <dbReference type="ChEBI" id="CHEBI:59789"/>
        <dbReference type="ChEBI" id="CHEBI:65280"/>
    </reaction>
    <physiologicalReaction direction="left-to-right" evidence="5">
        <dbReference type="Rhea" id="RHEA:48101"/>
    </physiologicalReaction>
</comment>
<dbReference type="Proteomes" id="UP000076078">
    <property type="component" value="Unassembled WGS sequence"/>
</dbReference>
<evidence type="ECO:0000313" key="10">
    <source>
        <dbReference type="EMBL" id="KYQ93545.1"/>
    </source>
</evidence>
<dbReference type="PROSITE" id="PS51678">
    <property type="entry name" value="SAM_MT_PRMT"/>
    <property type="match status" value="1"/>
</dbReference>
<dbReference type="OrthoDB" id="7848332at2759"/>
<keyword evidence="4 6" id="KW-0949">S-adenosyl-L-methionine</keyword>
<dbReference type="CDD" id="cd02440">
    <property type="entry name" value="AdoMet_MTases"/>
    <property type="match status" value="1"/>
</dbReference>
<feature type="compositionally biased region" description="Basic and acidic residues" evidence="7">
    <location>
        <begin position="44"/>
        <end position="55"/>
    </location>
</feature>
<dbReference type="GO" id="GO:0035242">
    <property type="term" value="F:protein-arginine omega-N asymmetric methyltransferase activity"/>
    <property type="evidence" value="ECO:0007669"/>
    <property type="project" value="UniProtKB-EC"/>
</dbReference>